<evidence type="ECO:0000256" key="4">
    <source>
        <dbReference type="ARBA" id="ARBA00023136"/>
    </source>
</evidence>
<keyword evidence="4 6" id="KW-0472">Membrane</keyword>
<evidence type="ECO:0000313" key="7">
    <source>
        <dbReference type="EMBL" id="MFC4359814.1"/>
    </source>
</evidence>
<protein>
    <submittedName>
        <fullName evidence="7">S26 family signal peptidase</fullName>
    </submittedName>
</protein>
<organism evidence="7 8">
    <name type="scientific">Halobium salinum</name>
    <dbReference type="NCBI Taxonomy" id="1364940"/>
    <lineage>
        <taxon>Archaea</taxon>
        <taxon>Methanobacteriati</taxon>
        <taxon>Methanobacteriota</taxon>
        <taxon>Stenosarchaea group</taxon>
        <taxon>Halobacteria</taxon>
        <taxon>Halobacteriales</taxon>
        <taxon>Haloferacaceae</taxon>
        <taxon>Halobium</taxon>
    </lineage>
</organism>
<evidence type="ECO:0000256" key="6">
    <source>
        <dbReference type="SAM" id="Phobius"/>
    </source>
</evidence>
<dbReference type="AlphaFoldDB" id="A0ABD5PG21"/>
<dbReference type="GO" id="GO:0016020">
    <property type="term" value="C:membrane"/>
    <property type="evidence" value="ECO:0007669"/>
    <property type="project" value="UniProtKB-SubCell"/>
</dbReference>
<evidence type="ECO:0000256" key="5">
    <source>
        <dbReference type="SAM" id="MobiDB-lite"/>
    </source>
</evidence>
<keyword evidence="8" id="KW-1185">Reference proteome</keyword>
<feature type="compositionally biased region" description="Low complexity" evidence="5">
    <location>
        <begin position="229"/>
        <end position="252"/>
    </location>
</feature>
<dbReference type="SUPFAM" id="SSF51306">
    <property type="entry name" value="LexA/Signal peptidase"/>
    <property type="match status" value="1"/>
</dbReference>
<evidence type="ECO:0000313" key="8">
    <source>
        <dbReference type="Proteomes" id="UP001595921"/>
    </source>
</evidence>
<dbReference type="CDD" id="cd06530">
    <property type="entry name" value="S26_SPase_I"/>
    <property type="match status" value="1"/>
</dbReference>
<proteinExistence type="predicted"/>
<evidence type="ECO:0000256" key="3">
    <source>
        <dbReference type="ARBA" id="ARBA00022989"/>
    </source>
</evidence>
<evidence type="ECO:0000256" key="1">
    <source>
        <dbReference type="ARBA" id="ARBA00004370"/>
    </source>
</evidence>
<feature type="region of interest" description="Disordered" evidence="5">
    <location>
        <begin position="218"/>
        <end position="260"/>
    </location>
</feature>
<gene>
    <name evidence="7" type="ORF">ACFO0N_17860</name>
</gene>
<feature type="transmembrane region" description="Helical" evidence="6">
    <location>
        <begin position="20"/>
        <end position="41"/>
    </location>
</feature>
<dbReference type="PANTHER" id="PTHR10806:SF6">
    <property type="entry name" value="SIGNAL PEPTIDASE COMPLEX CATALYTIC SUBUNIT SEC11"/>
    <property type="match status" value="1"/>
</dbReference>
<dbReference type="PANTHER" id="PTHR10806">
    <property type="entry name" value="SIGNAL PEPTIDASE COMPLEX CATALYTIC SUBUNIT SEC11"/>
    <property type="match status" value="1"/>
</dbReference>
<keyword evidence="3 6" id="KW-1133">Transmembrane helix</keyword>
<dbReference type="Proteomes" id="UP001595921">
    <property type="component" value="Unassembled WGS sequence"/>
</dbReference>
<keyword evidence="2 6" id="KW-0812">Transmembrane</keyword>
<sequence length="260" mass="27437">MHADSGPLLFVRETLTSVAAVAAIGLILFTVSGVWPPMVAVESGSMQPHMERGDLIFITEPGRFSPDAAHEDTGVVTYADGREAGYRSFGDYGSVVIYDDPSSFGPPIIHRARFWVDDGENWYEKANQSYIRADNCEELANCPAPHAGFVTKGDNNARYDQANGIAAPVRPSWVDGVARVRIPFLGCIRLGLGENSCLSPGSTVRDVSAPTGVVERAELEPGGIESSDSEPSPGVAAASPASAPTPSAQRAHAAARRGAV</sequence>
<dbReference type="InterPro" id="IPR001733">
    <property type="entry name" value="Peptidase_S26B"/>
</dbReference>
<dbReference type="InterPro" id="IPR036286">
    <property type="entry name" value="LexA/Signal_pep-like_sf"/>
</dbReference>
<dbReference type="InterPro" id="IPR019533">
    <property type="entry name" value="Peptidase_S26"/>
</dbReference>
<accession>A0ABD5PG21</accession>
<evidence type="ECO:0000256" key="2">
    <source>
        <dbReference type="ARBA" id="ARBA00022692"/>
    </source>
</evidence>
<dbReference type="EMBL" id="JBHSDS010000008">
    <property type="protein sequence ID" value="MFC4359814.1"/>
    <property type="molecule type" value="Genomic_DNA"/>
</dbReference>
<comment type="caution">
    <text evidence="7">The sequence shown here is derived from an EMBL/GenBank/DDBJ whole genome shotgun (WGS) entry which is preliminary data.</text>
</comment>
<reference evidence="7 8" key="1">
    <citation type="journal article" date="2019" name="Int. J. Syst. Evol. Microbiol.">
        <title>The Global Catalogue of Microorganisms (GCM) 10K type strain sequencing project: providing services to taxonomists for standard genome sequencing and annotation.</title>
        <authorList>
            <consortium name="The Broad Institute Genomics Platform"/>
            <consortium name="The Broad Institute Genome Sequencing Center for Infectious Disease"/>
            <person name="Wu L."/>
            <person name="Ma J."/>
        </authorList>
    </citation>
    <scope>NUCLEOTIDE SEQUENCE [LARGE SCALE GENOMIC DNA]</scope>
    <source>
        <strain evidence="7 8">CGMCC 1.12553</strain>
    </source>
</reference>
<dbReference type="RefSeq" id="WP_390203025.1">
    <property type="nucleotide sequence ID" value="NZ_JAODIW010000006.1"/>
</dbReference>
<name>A0ABD5PG21_9EURY</name>
<comment type="subcellular location">
    <subcellularLocation>
        <location evidence="1">Membrane</location>
    </subcellularLocation>
</comment>